<dbReference type="InterPro" id="IPR050471">
    <property type="entry name" value="AB_hydrolase"/>
</dbReference>
<dbReference type="RefSeq" id="WP_310911089.1">
    <property type="nucleotide sequence ID" value="NZ_JAVLVT010000001.1"/>
</dbReference>
<protein>
    <submittedName>
        <fullName evidence="2">Alpha/beta hydrolase</fullName>
    </submittedName>
</protein>
<sequence>MTDRLLTQEALADLADVPATGRWVRSGDLRLHLLDYGGDGVPLLVLPGITSPAISMDFVARELTDLVRPIVVDLRGRGLSDAAPEYTLHAYADDVDAIMTGLELDRPIVLGHSLGARIAAVAAARAPTSVRGSILVDPPMSGPGRGPYPTTLEMFRSQLQQAQRGTTAAEVAQSWPRWSQRERELRARWLASCDPESIDATHRGFETEDFFATWPSVPAPTTLVYGADSPVVTAEGAAEAAATNPAAALVAVEDAGHMVFWDNPTRARSVAREVLTTLGSHPTGASS</sequence>
<gene>
    <name evidence="2" type="ORF">RIF23_04920</name>
</gene>
<feature type="domain" description="AB hydrolase-1" evidence="1">
    <location>
        <begin position="42"/>
        <end position="264"/>
    </location>
</feature>
<evidence type="ECO:0000259" key="1">
    <source>
        <dbReference type="Pfam" id="PF00561"/>
    </source>
</evidence>
<dbReference type="GO" id="GO:0016787">
    <property type="term" value="F:hydrolase activity"/>
    <property type="evidence" value="ECO:0007669"/>
    <property type="project" value="UniProtKB-KW"/>
</dbReference>
<name>A0ABU2H2W3_9ACTN</name>
<dbReference type="Pfam" id="PF00561">
    <property type="entry name" value="Abhydrolase_1"/>
    <property type="match status" value="1"/>
</dbReference>
<proteinExistence type="predicted"/>
<evidence type="ECO:0000313" key="3">
    <source>
        <dbReference type="Proteomes" id="UP001250214"/>
    </source>
</evidence>
<dbReference type="Proteomes" id="UP001250214">
    <property type="component" value="Unassembled WGS sequence"/>
</dbReference>
<dbReference type="InterPro" id="IPR000073">
    <property type="entry name" value="AB_hydrolase_1"/>
</dbReference>
<accession>A0ABU2H2W3</accession>
<dbReference type="Gene3D" id="3.40.50.1820">
    <property type="entry name" value="alpha/beta hydrolase"/>
    <property type="match status" value="1"/>
</dbReference>
<evidence type="ECO:0000313" key="2">
    <source>
        <dbReference type="EMBL" id="MDS1269631.1"/>
    </source>
</evidence>
<comment type="caution">
    <text evidence="2">The sequence shown here is derived from an EMBL/GenBank/DDBJ whole genome shotgun (WGS) entry which is preliminary data.</text>
</comment>
<organism evidence="2 3">
    <name type="scientific">Lipingzhangella rawalii</name>
    <dbReference type="NCBI Taxonomy" id="2055835"/>
    <lineage>
        <taxon>Bacteria</taxon>
        <taxon>Bacillati</taxon>
        <taxon>Actinomycetota</taxon>
        <taxon>Actinomycetes</taxon>
        <taxon>Streptosporangiales</taxon>
        <taxon>Nocardiopsidaceae</taxon>
        <taxon>Lipingzhangella</taxon>
    </lineage>
</organism>
<reference evidence="3" key="1">
    <citation type="submission" date="2023-07" db="EMBL/GenBank/DDBJ databases">
        <title>Novel species in the genus Lipingzhangella isolated from Sambhar Salt Lake.</title>
        <authorList>
            <person name="Jiya N."/>
            <person name="Kajale S."/>
            <person name="Sharma A."/>
        </authorList>
    </citation>
    <scope>NUCLEOTIDE SEQUENCE [LARGE SCALE GENOMIC DNA]</scope>
    <source>
        <strain evidence="3">LS1_29</strain>
    </source>
</reference>
<keyword evidence="3" id="KW-1185">Reference proteome</keyword>
<dbReference type="PANTHER" id="PTHR43433">
    <property type="entry name" value="HYDROLASE, ALPHA/BETA FOLD FAMILY PROTEIN"/>
    <property type="match status" value="1"/>
</dbReference>
<dbReference type="EMBL" id="JAVLVT010000001">
    <property type="protein sequence ID" value="MDS1269631.1"/>
    <property type="molecule type" value="Genomic_DNA"/>
</dbReference>
<dbReference type="InterPro" id="IPR029058">
    <property type="entry name" value="AB_hydrolase_fold"/>
</dbReference>
<dbReference type="SUPFAM" id="SSF53474">
    <property type="entry name" value="alpha/beta-Hydrolases"/>
    <property type="match status" value="1"/>
</dbReference>
<dbReference type="PANTHER" id="PTHR43433:SF5">
    <property type="entry name" value="AB HYDROLASE-1 DOMAIN-CONTAINING PROTEIN"/>
    <property type="match status" value="1"/>
</dbReference>
<keyword evidence="2" id="KW-0378">Hydrolase</keyword>